<sequence>MGPSNDSGSKMQPEFNRNVSRSQVVNYVTPATGGFIQDLLRAKNDAEMAADFTVSPPEPSADEPWEQEEPAKSRSGSPSKQ</sequence>
<keyword evidence="3" id="KW-1185">Reference proteome</keyword>
<evidence type="ECO:0000256" key="1">
    <source>
        <dbReference type="SAM" id="MobiDB-lite"/>
    </source>
</evidence>
<dbReference type="RefSeq" id="WP_122629116.1">
    <property type="nucleotide sequence ID" value="NZ_UPPP01000084.1"/>
</dbReference>
<feature type="region of interest" description="Disordered" evidence="1">
    <location>
        <begin position="1"/>
        <end position="22"/>
    </location>
</feature>
<reference evidence="2 3" key="1">
    <citation type="submission" date="2018-06" db="EMBL/GenBank/DDBJ databases">
        <authorList>
            <person name="Strepis N."/>
        </authorList>
    </citation>
    <scope>NUCLEOTIDE SEQUENCE [LARGE SCALE GENOMIC DNA]</scope>
    <source>
        <strain evidence="2">LUCI</strain>
    </source>
</reference>
<protein>
    <submittedName>
        <fullName evidence="2">Uncharacterized protein</fullName>
    </submittedName>
</protein>
<evidence type="ECO:0000313" key="3">
    <source>
        <dbReference type="Proteomes" id="UP000277811"/>
    </source>
</evidence>
<dbReference type="EMBL" id="UPPP01000084">
    <property type="protein sequence ID" value="VBB08199.1"/>
    <property type="molecule type" value="Genomic_DNA"/>
</dbReference>
<proteinExistence type="predicted"/>
<dbReference type="AlphaFoldDB" id="A0A498RAJ2"/>
<organism evidence="2 3">
    <name type="scientific">Lucifera butyrica</name>
    <dbReference type="NCBI Taxonomy" id="1351585"/>
    <lineage>
        <taxon>Bacteria</taxon>
        <taxon>Bacillati</taxon>
        <taxon>Bacillota</taxon>
        <taxon>Negativicutes</taxon>
        <taxon>Veillonellales</taxon>
        <taxon>Veillonellaceae</taxon>
        <taxon>Lucifera</taxon>
    </lineage>
</organism>
<name>A0A498RAJ2_9FIRM</name>
<feature type="region of interest" description="Disordered" evidence="1">
    <location>
        <begin position="47"/>
        <end position="81"/>
    </location>
</feature>
<gene>
    <name evidence="2" type="ORF">LUCI_3468</name>
</gene>
<evidence type="ECO:0000313" key="2">
    <source>
        <dbReference type="EMBL" id="VBB08199.1"/>
    </source>
</evidence>
<accession>A0A498RAJ2</accession>
<dbReference type="Proteomes" id="UP000277811">
    <property type="component" value="Unassembled WGS sequence"/>
</dbReference>